<feature type="compositionally biased region" description="Basic residues" evidence="1">
    <location>
        <begin position="161"/>
        <end position="170"/>
    </location>
</feature>
<protein>
    <submittedName>
        <fullName evidence="2">Uncharacterized protein</fullName>
    </submittedName>
</protein>
<dbReference type="HOGENOM" id="CLU_608324_0_0_1"/>
<feature type="compositionally biased region" description="Basic residues" evidence="1">
    <location>
        <begin position="438"/>
        <end position="450"/>
    </location>
</feature>
<evidence type="ECO:0000313" key="2">
    <source>
        <dbReference type="EMBL" id="EMD35771.1"/>
    </source>
</evidence>
<evidence type="ECO:0000256" key="1">
    <source>
        <dbReference type="SAM" id="MobiDB-lite"/>
    </source>
</evidence>
<accession>M2RAF5</accession>
<name>M2RAF5_CERS8</name>
<feature type="region of interest" description="Disordered" evidence="1">
    <location>
        <begin position="151"/>
        <end position="180"/>
    </location>
</feature>
<sequence length="450" mass="51040">MMSRARHSQMNDSQPVAGPSSWRGWVKRVGHFVAHPFVSSRSEDEMTDEQEAAEVESLLRVRSRTRRVKRSSSQTRSPSRHRPEHPQQPRSRHSRRPHRLSIGDVILGRLPSPPPSRNRRRRRGEHDNLAAQLPPEIAWVLALETAYANARAEDAEQQQRQQRRQRRQQHQPHEPQLHQAEVIEVLDDEPGLPRAQDAPVEEPLYEPLVLPNPVRREHFPWFITEARHYFTEYLGLQGDELTAALREFEETGEFWRFPPEGSHAQDEAHAESSTQRAEDVARDAIDREASGPVVSGSTRHDRKGKSKAEEGETRAGLSSRYPLRNRSHTGEHVGPQASGSSCSGKRKHEDSDDEHPARMPTRSPRPPRRRRLLPEVKVEDEKPIKSEDISSLRASPRPLVSTQDTSTMSASSYTGGRSNSHALPGATGDSSEAETRAGSRRSPRKLRQVR</sequence>
<feature type="region of interest" description="Disordered" evidence="1">
    <location>
        <begin position="256"/>
        <end position="450"/>
    </location>
</feature>
<feature type="region of interest" description="Disordered" evidence="1">
    <location>
        <begin position="1"/>
        <end position="22"/>
    </location>
</feature>
<feature type="compositionally biased region" description="Basic and acidic residues" evidence="1">
    <location>
        <begin position="372"/>
        <end position="390"/>
    </location>
</feature>
<feature type="region of interest" description="Disordered" evidence="1">
    <location>
        <begin position="37"/>
        <end position="129"/>
    </location>
</feature>
<reference evidence="2 3" key="1">
    <citation type="journal article" date="2012" name="Proc. Natl. Acad. Sci. U.S.A.">
        <title>Comparative genomics of Ceriporiopsis subvermispora and Phanerochaete chrysosporium provide insight into selective ligninolysis.</title>
        <authorList>
            <person name="Fernandez-Fueyo E."/>
            <person name="Ruiz-Duenas F.J."/>
            <person name="Ferreira P."/>
            <person name="Floudas D."/>
            <person name="Hibbett D.S."/>
            <person name="Canessa P."/>
            <person name="Larrondo L.F."/>
            <person name="James T.Y."/>
            <person name="Seelenfreund D."/>
            <person name="Lobos S."/>
            <person name="Polanco R."/>
            <person name="Tello M."/>
            <person name="Honda Y."/>
            <person name="Watanabe T."/>
            <person name="Watanabe T."/>
            <person name="Ryu J.S."/>
            <person name="Kubicek C.P."/>
            <person name="Schmoll M."/>
            <person name="Gaskell J."/>
            <person name="Hammel K.E."/>
            <person name="St John F.J."/>
            <person name="Vanden Wymelenberg A."/>
            <person name="Sabat G."/>
            <person name="Splinter BonDurant S."/>
            <person name="Syed K."/>
            <person name="Yadav J.S."/>
            <person name="Doddapaneni H."/>
            <person name="Subramanian V."/>
            <person name="Lavin J.L."/>
            <person name="Oguiza J.A."/>
            <person name="Perez G."/>
            <person name="Pisabarro A.G."/>
            <person name="Ramirez L."/>
            <person name="Santoyo F."/>
            <person name="Master E."/>
            <person name="Coutinho P.M."/>
            <person name="Henrissat B."/>
            <person name="Lombard V."/>
            <person name="Magnuson J.K."/>
            <person name="Kuees U."/>
            <person name="Hori C."/>
            <person name="Igarashi K."/>
            <person name="Samejima M."/>
            <person name="Held B.W."/>
            <person name="Barry K.W."/>
            <person name="LaButti K.M."/>
            <person name="Lapidus A."/>
            <person name="Lindquist E.A."/>
            <person name="Lucas S.M."/>
            <person name="Riley R."/>
            <person name="Salamov A.A."/>
            <person name="Hoffmeister D."/>
            <person name="Schwenk D."/>
            <person name="Hadar Y."/>
            <person name="Yarden O."/>
            <person name="de Vries R.P."/>
            <person name="Wiebenga A."/>
            <person name="Stenlid J."/>
            <person name="Eastwood D."/>
            <person name="Grigoriev I.V."/>
            <person name="Berka R.M."/>
            <person name="Blanchette R.A."/>
            <person name="Kersten P."/>
            <person name="Martinez A.T."/>
            <person name="Vicuna R."/>
            <person name="Cullen D."/>
        </authorList>
    </citation>
    <scope>NUCLEOTIDE SEQUENCE [LARGE SCALE GENOMIC DNA]</scope>
    <source>
        <strain evidence="2 3">B</strain>
    </source>
</reference>
<feature type="compositionally biased region" description="Basic and acidic residues" evidence="1">
    <location>
        <begin position="347"/>
        <end position="357"/>
    </location>
</feature>
<keyword evidence="3" id="KW-1185">Reference proteome</keyword>
<dbReference type="AlphaFoldDB" id="M2RAF5"/>
<feature type="compositionally biased region" description="Polar residues" evidence="1">
    <location>
        <begin position="400"/>
        <end position="421"/>
    </location>
</feature>
<feature type="compositionally biased region" description="Basic residues" evidence="1">
    <location>
        <begin position="61"/>
        <end position="70"/>
    </location>
</feature>
<evidence type="ECO:0000313" key="3">
    <source>
        <dbReference type="Proteomes" id="UP000016930"/>
    </source>
</evidence>
<proteinExistence type="predicted"/>
<dbReference type="EMBL" id="KB445799">
    <property type="protein sequence ID" value="EMD35771.1"/>
    <property type="molecule type" value="Genomic_DNA"/>
</dbReference>
<dbReference type="Proteomes" id="UP000016930">
    <property type="component" value="Unassembled WGS sequence"/>
</dbReference>
<feature type="compositionally biased region" description="Basic and acidic residues" evidence="1">
    <location>
        <begin position="263"/>
        <end position="289"/>
    </location>
</feature>
<gene>
    <name evidence="2" type="ORF">CERSUDRAFT_115717</name>
</gene>
<feature type="compositionally biased region" description="Basic residues" evidence="1">
    <location>
        <begin position="90"/>
        <end position="99"/>
    </location>
</feature>
<organism evidence="2 3">
    <name type="scientific">Ceriporiopsis subvermispora (strain B)</name>
    <name type="common">White-rot fungus</name>
    <name type="synonym">Gelatoporia subvermispora</name>
    <dbReference type="NCBI Taxonomy" id="914234"/>
    <lineage>
        <taxon>Eukaryota</taxon>
        <taxon>Fungi</taxon>
        <taxon>Dikarya</taxon>
        <taxon>Basidiomycota</taxon>
        <taxon>Agaricomycotina</taxon>
        <taxon>Agaricomycetes</taxon>
        <taxon>Polyporales</taxon>
        <taxon>Gelatoporiaceae</taxon>
        <taxon>Gelatoporia</taxon>
    </lineage>
</organism>
<dbReference type="OrthoDB" id="10682471at2759"/>
<feature type="compositionally biased region" description="Acidic residues" evidence="1">
    <location>
        <begin position="45"/>
        <end position="54"/>
    </location>
</feature>